<accession>A0A943DH36</accession>
<dbReference type="GO" id="GO:0005975">
    <property type="term" value="P:carbohydrate metabolic process"/>
    <property type="evidence" value="ECO:0007669"/>
    <property type="project" value="InterPro"/>
</dbReference>
<dbReference type="Proteomes" id="UP000759273">
    <property type="component" value="Unassembled WGS sequence"/>
</dbReference>
<evidence type="ECO:0000313" key="3">
    <source>
        <dbReference type="Proteomes" id="UP000759273"/>
    </source>
</evidence>
<dbReference type="GO" id="GO:0016787">
    <property type="term" value="F:hydrolase activity"/>
    <property type="evidence" value="ECO:0007669"/>
    <property type="project" value="UniProtKB-KW"/>
</dbReference>
<gene>
    <name evidence="2" type="ORF">KHY36_07640</name>
</gene>
<name>A0A943DH36_9FIRM</name>
<dbReference type="EMBL" id="JAGZGG010000015">
    <property type="protein sequence ID" value="MBS5332383.1"/>
    <property type="molecule type" value="Genomic_DNA"/>
</dbReference>
<comment type="caution">
    <text evidence="2">The sequence shown here is derived from an EMBL/GenBank/DDBJ whole genome shotgun (WGS) entry which is preliminary data.</text>
</comment>
<keyword evidence="1 2" id="KW-0378">Hydrolase</keyword>
<reference evidence="2" key="1">
    <citation type="submission" date="2021-02" db="EMBL/GenBank/DDBJ databases">
        <title>Infant gut strain persistence is associated with maternal origin, phylogeny, and functional potential including surface adhesion and iron acquisition.</title>
        <authorList>
            <person name="Lou Y.C."/>
        </authorList>
    </citation>
    <scope>NUCLEOTIDE SEQUENCE</scope>
    <source>
        <strain evidence="2">L3_101_000M1_dasL3_101_000M1_concoct_87</strain>
    </source>
</reference>
<dbReference type="Gene3D" id="1.50.10.10">
    <property type="match status" value="1"/>
</dbReference>
<sequence length="362" mass="41345">MQKADIENKLELCIESFKSVLYEKDETFLENMAKSNMDQGNLARYMLWEWTQGVGLYGLWKLFEKKHDQRCLDVLTEYYDARIAEGLPSKNINTMAPIFALSYLYEYTKNEKYGDICKEWAEWAMHGLPRAGEGGFQHVTSDRVNDGELWDDTLFMTVLPLANIGRILGRQDYIDEAVYQYLVHTKYLADKKTGLWYHGFCFDGCHNFAEAFWGRGNSWVTAAIPLLLEIVPVGNPDRRILENALLRQIESLAKYQDEGGMWHTLIDDPTSYLEASATSGFGFGILKAVEQGIVPESYRANAMRALQPVLDCIDEKGVVQQVSYGTPMGRESKDFYKQIPLHPMPYGQAMAILFLMEAEAQV</sequence>
<organism evidence="2 3">
    <name type="scientific">Subdoligranulum variabile</name>
    <dbReference type="NCBI Taxonomy" id="214851"/>
    <lineage>
        <taxon>Bacteria</taxon>
        <taxon>Bacillati</taxon>
        <taxon>Bacillota</taxon>
        <taxon>Clostridia</taxon>
        <taxon>Eubacteriales</taxon>
        <taxon>Oscillospiraceae</taxon>
        <taxon>Subdoligranulum</taxon>
    </lineage>
</organism>
<dbReference type="InterPro" id="IPR052043">
    <property type="entry name" value="PolySaccharide_Degr_Enz"/>
</dbReference>
<proteinExistence type="predicted"/>
<dbReference type="InterPro" id="IPR010905">
    <property type="entry name" value="Glyco_hydro_88"/>
</dbReference>
<evidence type="ECO:0000313" key="2">
    <source>
        <dbReference type="EMBL" id="MBS5332383.1"/>
    </source>
</evidence>
<dbReference type="SUPFAM" id="SSF48208">
    <property type="entry name" value="Six-hairpin glycosidases"/>
    <property type="match status" value="1"/>
</dbReference>
<dbReference type="InterPro" id="IPR008928">
    <property type="entry name" value="6-hairpin_glycosidase_sf"/>
</dbReference>
<dbReference type="InterPro" id="IPR012341">
    <property type="entry name" value="6hp_glycosidase-like_sf"/>
</dbReference>
<dbReference type="AlphaFoldDB" id="A0A943DH36"/>
<protein>
    <submittedName>
        <fullName evidence="2">Glycoside hydrolase family 88 protein</fullName>
    </submittedName>
</protein>
<dbReference type="Pfam" id="PF07470">
    <property type="entry name" value="Glyco_hydro_88"/>
    <property type="match status" value="1"/>
</dbReference>
<evidence type="ECO:0000256" key="1">
    <source>
        <dbReference type="ARBA" id="ARBA00022801"/>
    </source>
</evidence>
<dbReference type="PANTHER" id="PTHR33886">
    <property type="entry name" value="UNSATURATED RHAMNOGALACTURONAN HYDROLASE (EUROFUNG)"/>
    <property type="match status" value="1"/>
</dbReference>
<dbReference type="PANTHER" id="PTHR33886:SF8">
    <property type="entry name" value="UNSATURATED RHAMNOGALACTURONAN HYDROLASE (EUROFUNG)"/>
    <property type="match status" value="1"/>
</dbReference>